<protein>
    <submittedName>
        <fullName evidence="1">Uncharacterized protein</fullName>
    </submittedName>
</protein>
<dbReference type="Proteomes" id="UP000199341">
    <property type="component" value="Unassembled WGS sequence"/>
</dbReference>
<dbReference type="STRING" id="310781.SAMN05216259_102123"/>
<name>A0A1G9XGM7_9ACTN</name>
<evidence type="ECO:0000313" key="1">
    <source>
        <dbReference type="EMBL" id="SDM95596.1"/>
    </source>
</evidence>
<dbReference type="AlphaFoldDB" id="A0A1G9XGM7"/>
<keyword evidence="2" id="KW-1185">Reference proteome</keyword>
<evidence type="ECO:0000313" key="2">
    <source>
        <dbReference type="Proteomes" id="UP000199341"/>
    </source>
</evidence>
<sequence length="67" mass="7436">MSMTIAVYRIDATSGERITVRDRYDVRPATTPPPLTTALPPCDCERCRKGARSGAPRDKWGTVRSRA</sequence>
<accession>A0A1G9XGM7</accession>
<reference evidence="1 2" key="1">
    <citation type="submission" date="2016-10" db="EMBL/GenBank/DDBJ databases">
        <authorList>
            <person name="de Groot N.N."/>
        </authorList>
    </citation>
    <scope>NUCLEOTIDE SEQUENCE [LARGE SCALE GENOMIC DNA]</scope>
    <source>
        <strain evidence="1 2">CGMCC 4.2022</strain>
    </source>
</reference>
<organism evidence="1 2">
    <name type="scientific">Actinacidiphila guanduensis</name>
    <dbReference type="NCBI Taxonomy" id="310781"/>
    <lineage>
        <taxon>Bacteria</taxon>
        <taxon>Bacillati</taxon>
        <taxon>Actinomycetota</taxon>
        <taxon>Actinomycetes</taxon>
        <taxon>Kitasatosporales</taxon>
        <taxon>Streptomycetaceae</taxon>
        <taxon>Actinacidiphila</taxon>
    </lineage>
</organism>
<dbReference type="EMBL" id="FNIE01000002">
    <property type="protein sequence ID" value="SDM95596.1"/>
    <property type="molecule type" value="Genomic_DNA"/>
</dbReference>
<proteinExistence type="predicted"/>
<gene>
    <name evidence="1" type="ORF">SAMN05216259_102123</name>
</gene>